<organism evidence="2 3">
    <name type="scientific">Prunus dulcis</name>
    <name type="common">Almond</name>
    <name type="synonym">Amygdalus dulcis</name>
    <dbReference type="NCBI Taxonomy" id="3755"/>
    <lineage>
        <taxon>Eukaryota</taxon>
        <taxon>Viridiplantae</taxon>
        <taxon>Streptophyta</taxon>
        <taxon>Embryophyta</taxon>
        <taxon>Tracheophyta</taxon>
        <taxon>Spermatophyta</taxon>
        <taxon>Magnoliopsida</taxon>
        <taxon>eudicotyledons</taxon>
        <taxon>Gunneridae</taxon>
        <taxon>Pentapetalae</taxon>
        <taxon>rosids</taxon>
        <taxon>fabids</taxon>
        <taxon>Rosales</taxon>
        <taxon>Rosaceae</taxon>
        <taxon>Amygdaloideae</taxon>
        <taxon>Amygdaleae</taxon>
        <taxon>Prunus</taxon>
    </lineage>
</organism>
<dbReference type="EMBL" id="JAJFAZ020000003">
    <property type="protein sequence ID" value="KAI5340621.1"/>
    <property type="molecule type" value="Genomic_DNA"/>
</dbReference>
<reference evidence="2" key="1">
    <citation type="submission" date="2019-07" db="EMBL/GenBank/DDBJ databases">
        <authorList>
            <person name="Alioto T."/>
            <person name="Alioto T."/>
            <person name="Gomez Garrido J."/>
        </authorList>
    </citation>
    <scope>NUCLEOTIDE SEQUENCE</scope>
</reference>
<gene>
    <name evidence="2" type="ORF">ALMOND_2B017830</name>
    <name evidence="1" type="ORF">L3X38_019895</name>
</gene>
<accession>A0A5E4GQ14</accession>
<reference evidence="3" key="2">
    <citation type="journal article" date="2020" name="Plant J.">
        <title>Transposons played a major role in the diversification between the closely related almond and peach genomes: results from the almond genome sequence.</title>
        <authorList>
            <person name="Alioto T."/>
            <person name="Alexiou K.G."/>
            <person name="Bardil A."/>
            <person name="Barteri F."/>
            <person name="Castanera R."/>
            <person name="Cruz F."/>
            <person name="Dhingra A."/>
            <person name="Duval H."/>
            <person name="Fernandez I Marti A."/>
            <person name="Frias L."/>
            <person name="Galan B."/>
            <person name="Garcia J.L."/>
            <person name="Howad W."/>
            <person name="Gomez-Garrido J."/>
            <person name="Gut M."/>
            <person name="Julca I."/>
            <person name="Morata J."/>
            <person name="Puigdomenech P."/>
            <person name="Ribeca P."/>
            <person name="Rubio Cabetas M.J."/>
            <person name="Vlasova A."/>
            <person name="Wirthensohn M."/>
            <person name="Garcia-Mas J."/>
            <person name="Gabaldon T."/>
            <person name="Casacuberta J.M."/>
            <person name="Arus P."/>
        </authorList>
    </citation>
    <scope>NUCLEOTIDE SEQUENCE [LARGE SCALE GENOMIC DNA]</scope>
    <source>
        <strain evidence="3">cv. Texas</strain>
    </source>
</reference>
<dbReference type="Proteomes" id="UP001054821">
    <property type="component" value="Chromosome 3"/>
</dbReference>
<dbReference type="Proteomes" id="UP000327085">
    <property type="component" value="Chromosome 3"/>
</dbReference>
<proteinExistence type="predicted"/>
<name>A0A5E4GQ14_PRUDU</name>
<evidence type="ECO:0000313" key="1">
    <source>
        <dbReference type="EMBL" id="KAI5340621.1"/>
    </source>
</evidence>
<sequence length="106" mass="12342">MSHLDIARIEAYLNPNEQIRGKLKVKAIQLRDSSVYYGFARLAIACDRFLRANETSNGFLSFLPVKEEFQVLVQHLLPRPSPIQKLHKMINRAVDKIETWAYCIQR</sequence>
<reference evidence="1 4" key="3">
    <citation type="journal article" date="2022" name="G3 (Bethesda)">
        <title>Whole-genome sequence and methylome profiling of the almond [Prunus dulcis (Mill.) D.A. Webb] cultivar 'Nonpareil'.</title>
        <authorList>
            <person name="D'Amico-Willman K.M."/>
            <person name="Ouma W.Z."/>
            <person name="Meulia T."/>
            <person name="Sideli G.M."/>
            <person name="Gradziel T.M."/>
            <person name="Fresnedo-Ramirez J."/>
        </authorList>
    </citation>
    <scope>NUCLEOTIDE SEQUENCE [LARGE SCALE GENOMIC DNA]</scope>
    <source>
        <strain evidence="1">Clone GOH B32 T37-40</strain>
    </source>
</reference>
<evidence type="ECO:0000313" key="2">
    <source>
        <dbReference type="EMBL" id="VVA41746.1"/>
    </source>
</evidence>
<dbReference type="AlphaFoldDB" id="A0A5E4GQ14"/>
<keyword evidence="4" id="KW-1185">Reference proteome</keyword>
<dbReference type="EMBL" id="CABIKO010001477">
    <property type="protein sequence ID" value="VVA41746.1"/>
    <property type="molecule type" value="Genomic_DNA"/>
</dbReference>
<evidence type="ECO:0000313" key="3">
    <source>
        <dbReference type="Proteomes" id="UP000327085"/>
    </source>
</evidence>
<dbReference type="Gramene" id="VVA41746">
    <property type="protein sequence ID" value="VVA41746"/>
    <property type="gene ID" value="Prudul26B017830"/>
</dbReference>
<evidence type="ECO:0000313" key="4">
    <source>
        <dbReference type="Proteomes" id="UP001054821"/>
    </source>
</evidence>
<dbReference type="InParanoid" id="A0A5E4GQ14"/>
<protein>
    <submittedName>
        <fullName evidence="2">Uncharacterized protein</fullName>
    </submittedName>
</protein>